<proteinExistence type="predicted"/>
<gene>
    <name evidence="3" type="ORF">ACIQFM_10940</name>
</gene>
<dbReference type="Proteomes" id="UP001617907">
    <property type="component" value="Unassembled WGS sequence"/>
</dbReference>
<organism evidence="3 4">
    <name type="scientific">Streptomyces ardesiacus</name>
    <dbReference type="NCBI Taxonomy" id="285564"/>
    <lineage>
        <taxon>Bacteria</taxon>
        <taxon>Bacillati</taxon>
        <taxon>Actinomycetota</taxon>
        <taxon>Actinomycetes</taxon>
        <taxon>Kitasatosporales</taxon>
        <taxon>Streptomycetaceae</taxon>
        <taxon>Streptomyces</taxon>
    </lineage>
</organism>
<feature type="transmembrane region" description="Helical" evidence="2">
    <location>
        <begin position="45"/>
        <end position="64"/>
    </location>
</feature>
<comment type="caution">
    <text evidence="3">The sequence shown here is derived from an EMBL/GenBank/DDBJ whole genome shotgun (WGS) entry which is preliminary data.</text>
</comment>
<keyword evidence="4" id="KW-1185">Reference proteome</keyword>
<sequence>MNPTDDTNVTPLPQRVQQPHWIRKLNIPVPVLPAHVRQRLRTPGFWTAMTAIAVFTAAYGYGQLPRSRDVVVALVLTGFVVLLGAVGMVCQTLKDTRGGSAAHRQASDAARDTTVSRRPAA</sequence>
<keyword evidence="2" id="KW-0472">Membrane</keyword>
<name>A0ABW8H850_9ACTN</name>
<protein>
    <submittedName>
        <fullName evidence="3">Uncharacterized protein</fullName>
    </submittedName>
</protein>
<evidence type="ECO:0000313" key="3">
    <source>
        <dbReference type="EMBL" id="MFJ6036767.1"/>
    </source>
</evidence>
<feature type="compositionally biased region" description="Basic and acidic residues" evidence="1">
    <location>
        <begin position="105"/>
        <end position="115"/>
    </location>
</feature>
<dbReference type="EMBL" id="JBIVPC010000005">
    <property type="protein sequence ID" value="MFJ6036767.1"/>
    <property type="molecule type" value="Genomic_DNA"/>
</dbReference>
<evidence type="ECO:0000256" key="1">
    <source>
        <dbReference type="SAM" id="MobiDB-lite"/>
    </source>
</evidence>
<evidence type="ECO:0000313" key="4">
    <source>
        <dbReference type="Proteomes" id="UP001617907"/>
    </source>
</evidence>
<keyword evidence="2" id="KW-0812">Transmembrane</keyword>
<feature type="transmembrane region" description="Helical" evidence="2">
    <location>
        <begin position="70"/>
        <end position="90"/>
    </location>
</feature>
<keyword evidence="2" id="KW-1133">Transmembrane helix</keyword>
<accession>A0ABW8H850</accession>
<feature type="region of interest" description="Disordered" evidence="1">
    <location>
        <begin position="96"/>
        <end position="121"/>
    </location>
</feature>
<reference evidence="3 4" key="1">
    <citation type="submission" date="2024-10" db="EMBL/GenBank/DDBJ databases">
        <title>The Natural Products Discovery Center: Release of the First 8490 Sequenced Strains for Exploring Actinobacteria Biosynthetic Diversity.</title>
        <authorList>
            <person name="Kalkreuter E."/>
            <person name="Kautsar S.A."/>
            <person name="Yang D."/>
            <person name="Bader C.D."/>
            <person name="Teijaro C.N."/>
            <person name="Fluegel L."/>
            <person name="Davis C.M."/>
            <person name="Simpson J.R."/>
            <person name="Lauterbach L."/>
            <person name="Steele A.D."/>
            <person name="Gui C."/>
            <person name="Meng S."/>
            <person name="Li G."/>
            <person name="Viehrig K."/>
            <person name="Ye F."/>
            <person name="Su P."/>
            <person name="Kiefer A.F."/>
            <person name="Nichols A."/>
            <person name="Cepeda A.J."/>
            <person name="Yan W."/>
            <person name="Fan B."/>
            <person name="Jiang Y."/>
            <person name="Adhikari A."/>
            <person name="Zheng C.-J."/>
            <person name="Schuster L."/>
            <person name="Cowan T.M."/>
            <person name="Smanski M.J."/>
            <person name="Chevrette M.G."/>
            <person name="De Carvalho L.P.S."/>
            <person name="Shen B."/>
        </authorList>
    </citation>
    <scope>NUCLEOTIDE SEQUENCE [LARGE SCALE GENOMIC DNA]</scope>
    <source>
        <strain evidence="3 4">NPDC093086</strain>
    </source>
</reference>
<evidence type="ECO:0000256" key="2">
    <source>
        <dbReference type="SAM" id="Phobius"/>
    </source>
</evidence>
<dbReference type="RefSeq" id="WP_030401526.1">
    <property type="nucleotide sequence ID" value="NZ_BBOK01000003.1"/>
</dbReference>